<dbReference type="EMBL" id="KV015029">
    <property type="protein sequence ID" value="KZV20959.1"/>
    <property type="molecule type" value="Genomic_DNA"/>
</dbReference>
<keyword evidence="1" id="KW-0675">Receptor</keyword>
<sequence length="322" mass="36333">MGSLATLDLPMVVDLIGICGLKGPYCTLTTTDWFLQALSVIPRGSWGDVARRFTMAEEGVSVPVVDRIGDIYRSLPRRADVIVTTVGARHKCQQGFYSMFFRCLAGGRIRIPNTKVMPLVITLAYGGQLSLKYPFTYNGHLGSRWPHQLTMVTSAYGAQFSLWCLLQLTMSTSAYGVHSSLWCPLQLTQNSLRLKQGGNSLLLNQGEEQMISIHFTGHSLRPKLMESSLRPQYSLRDTAYDTSLLESSLRPHYSLRDTAYDPSLLNPSYDHNTVYETQLMTQAYRIQLMISIQFMRHSLRPKLIESSLRSQYSLQDKTMTPT</sequence>
<keyword evidence="1" id="KW-0808">Transferase</keyword>
<keyword evidence="1" id="KW-0418">Kinase</keyword>
<accession>A0A2Z7ANY2</accession>
<name>A0A2Z7ANY2_9LAMI</name>
<protein>
    <submittedName>
        <fullName evidence="1">L-type lectin-domain containing receptor kinase IV.1-like</fullName>
    </submittedName>
</protein>
<evidence type="ECO:0000313" key="2">
    <source>
        <dbReference type="Proteomes" id="UP000250235"/>
    </source>
</evidence>
<dbReference type="AlphaFoldDB" id="A0A2Z7ANY2"/>
<proteinExistence type="predicted"/>
<dbReference type="Proteomes" id="UP000250235">
    <property type="component" value="Unassembled WGS sequence"/>
</dbReference>
<dbReference type="GO" id="GO:0016301">
    <property type="term" value="F:kinase activity"/>
    <property type="evidence" value="ECO:0007669"/>
    <property type="project" value="UniProtKB-KW"/>
</dbReference>
<organism evidence="1 2">
    <name type="scientific">Dorcoceras hygrometricum</name>
    <dbReference type="NCBI Taxonomy" id="472368"/>
    <lineage>
        <taxon>Eukaryota</taxon>
        <taxon>Viridiplantae</taxon>
        <taxon>Streptophyta</taxon>
        <taxon>Embryophyta</taxon>
        <taxon>Tracheophyta</taxon>
        <taxon>Spermatophyta</taxon>
        <taxon>Magnoliopsida</taxon>
        <taxon>eudicotyledons</taxon>
        <taxon>Gunneridae</taxon>
        <taxon>Pentapetalae</taxon>
        <taxon>asterids</taxon>
        <taxon>lamiids</taxon>
        <taxon>Lamiales</taxon>
        <taxon>Gesneriaceae</taxon>
        <taxon>Didymocarpoideae</taxon>
        <taxon>Trichosporeae</taxon>
        <taxon>Loxocarpinae</taxon>
        <taxon>Dorcoceras</taxon>
    </lineage>
</organism>
<gene>
    <name evidence="1" type="ORF">F511_18062</name>
</gene>
<keyword evidence="1" id="KW-0430">Lectin</keyword>
<dbReference type="GO" id="GO:0030246">
    <property type="term" value="F:carbohydrate binding"/>
    <property type="evidence" value="ECO:0007669"/>
    <property type="project" value="UniProtKB-KW"/>
</dbReference>
<keyword evidence="2" id="KW-1185">Reference proteome</keyword>
<reference evidence="1 2" key="1">
    <citation type="journal article" date="2015" name="Proc. Natl. Acad. Sci. U.S.A.">
        <title>The resurrection genome of Boea hygrometrica: A blueprint for survival of dehydration.</title>
        <authorList>
            <person name="Xiao L."/>
            <person name="Yang G."/>
            <person name="Zhang L."/>
            <person name="Yang X."/>
            <person name="Zhao S."/>
            <person name="Ji Z."/>
            <person name="Zhou Q."/>
            <person name="Hu M."/>
            <person name="Wang Y."/>
            <person name="Chen M."/>
            <person name="Xu Y."/>
            <person name="Jin H."/>
            <person name="Xiao X."/>
            <person name="Hu G."/>
            <person name="Bao F."/>
            <person name="Hu Y."/>
            <person name="Wan P."/>
            <person name="Li L."/>
            <person name="Deng X."/>
            <person name="Kuang T."/>
            <person name="Xiang C."/>
            <person name="Zhu J.K."/>
            <person name="Oliver M.J."/>
            <person name="He Y."/>
        </authorList>
    </citation>
    <scope>NUCLEOTIDE SEQUENCE [LARGE SCALE GENOMIC DNA]</scope>
    <source>
        <strain evidence="2">cv. XS01</strain>
    </source>
</reference>
<evidence type="ECO:0000313" key="1">
    <source>
        <dbReference type="EMBL" id="KZV20959.1"/>
    </source>
</evidence>